<name>X1B1A1_9ZZZZ</name>
<sequence>VDVHVIVCEEPACHELEDVGLVTVIVSGSGAVI</sequence>
<feature type="non-terminal residue" evidence="1">
    <location>
        <position position="1"/>
    </location>
</feature>
<accession>X1B1A1</accession>
<organism evidence="1">
    <name type="scientific">marine sediment metagenome</name>
    <dbReference type="NCBI Taxonomy" id="412755"/>
    <lineage>
        <taxon>unclassified sequences</taxon>
        <taxon>metagenomes</taxon>
        <taxon>ecological metagenomes</taxon>
    </lineage>
</organism>
<dbReference type="EMBL" id="BART01013248">
    <property type="protein sequence ID" value="GAG89494.1"/>
    <property type="molecule type" value="Genomic_DNA"/>
</dbReference>
<dbReference type="AlphaFoldDB" id="X1B1A1"/>
<gene>
    <name evidence="1" type="ORF">S01H4_27206</name>
</gene>
<evidence type="ECO:0000313" key="1">
    <source>
        <dbReference type="EMBL" id="GAG89494.1"/>
    </source>
</evidence>
<reference evidence="1" key="1">
    <citation type="journal article" date="2014" name="Front. Microbiol.">
        <title>High frequency of phylogenetically diverse reductive dehalogenase-homologous genes in deep subseafloor sedimentary metagenomes.</title>
        <authorList>
            <person name="Kawai M."/>
            <person name="Futagami T."/>
            <person name="Toyoda A."/>
            <person name="Takaki Y."/>
            <person name="Nishi S."/>
            <person name="Hori S."/>
            <person name="Arai W."/>
            <person name="Tsubouchi T."/>
            <person name="Morono Y."/>
            <person name="Uchiyama I."/>
            <person name="Ito T."/>
            <person name="Fujiyama A."/>
            <person name="Inagaki F."/>
            <person name="Takami H."/>
        </authorList>
    </citation>
    <scope>NUCLEOTIDE SEQUENCE</scope>
    <source>
        <strain evidence="1">Expedition CK06-06</strain>
    </source>
</reference>
<comment type="caution">
    <text evidence="1">The sequence shown here is derived from an EMBL/GenBank/DDBJ whole genome shotgun (WGS) entry which is preliminary data.</text>
</comment>
<protein>
    <submittedName>
        <fullName evidence="1">Uncharacterized protein</fullName>
    </submittedName>
</protein>
<proteinExistence type="predicted"/>